<comment type="caution">
    <text evidence="1">The sequence shown here is derived from an EMBL/GenBank/DDBJ whole genome shotgun (WGS) entry which is preliminary data.</text>
</comment>
<evidence type="ECO:0000313" key="1">
    <source>
        <dbReference type="EMBL" id="MQQ64282.1"/>
    </source>
</evidence>
<protein>
    <submittedName>
        <fullName evidence="1">Uncharacterized protein</fullName>
    </submittedName>
</protein>
<evidence type="ECO:0000313" key="2">
    <source>
        <dbReference type="Proteomes" id="UP000477834"/>
    </source>
</evidence>
<name>A0A6L5H4W9_STRMT</name>
<gene>
    <name evidence="1" type="ORF">GEZ69_07560</name>
</gene>
<sequence length="152" mass="18529">MIVKLSIIISLLTALVAVWNSWFTIKSFNETRKYDVKKMRYEKLYVYYMEYISRKEKLNFLSSTDTINTLNYIFSVYDNIKFLMDKEISDNLNILQNNLEKERNQFLSDFDKMKLDERSRRLDELIQASKSFNREFKKYYQLQLSKDYNKLV</sequence>
<dbReference type="AlphaFoldDB" id="A0A6L5H4W9"/>
<dbReference type="Proteomes" id="UP000477834">
    <property type="component" value="Unassembled WGS sequence"/>
</dbReference>
<accession>A0A6L5H4W9</accession>
<dbReference type="EMBL" id="WIKE01000008">
    <property type="protein sequence ID" value="MQQ64282.1"/>
    <property type="molecule type" value="Genomic_DNA"/>
</dbReference>
<proteinExistence type="predicted"/>
<reference evidence="1 2" key="1">
    <citation type="submission" date="2019-10" db="EMBL/GenBank/DDBJ databases">
        <title>Streptococcus mitis of the oral and urogenital tracts.</title>
        <authorList>
            <person name="Price T."/>
            <person name="Mores C.R."/>
            <person name="Putonti C."/>
            <person name="Wolfe A.J."/>
        </authorList>
    </citation>
    <scope>NUCLEOTIDE SEQUENCE [LARGE SCALE GENOMIC DNA]</scope>
    <source>
        <strain evidence="1 2">SM05</strain>
    </source>
</reference>
<organism evidence="1 2">
    <name type="scientific">Streptococcus mitis</name>
    <dbReference type="NCBI Taxonomy" id="28037"/>
    <lineage>
        <taxon>Bacteria</taxon>
        <taxon>Bacillati</taxon>
        <taxon>Bacillota</taxon>
        <taxon>Bacilli</taxon>
        <taxon>Lactobacillales</taxon>
        <taxon>Streptococcaceae</taxon>
        <taxon>Streptococcus</taxon>
        <taxon>Streptococcus mitis group</taxon>
    </lineage>
</organism>
<dbReference type="RefSeq" id="WP_004236913.1">
    <property type="nucleotide sequence ID" value="NZ_CAMHZQ010000018.1"/>
</dbReference>